<dbReference type="InterPro" id="IPR037069">
    <property type="entry name" value="AcylCoA_DH/ox_N_sf"/>
</dbReference>
<evidence type="ECO:0000313" key="10">
    <source>
        <dbReference type="EMBL" id="MCO6410633.1"/>
    </source>
</evidence>
<dbReference type="Gene3D" id="2.40.110.10">
    <property type="entry name" value="Butyryl-CoA Dehydrogenase, subunit A, domain 2"/>
    <property type="match status" value="1"/>
</dbReference>
<feature type="domain" description="Acyl-CoA dehydrogenase/oxidase C-terminal" evidence="7">
    <location>
        <begin position="230"/>
        <end position="375"/>
    </location>
</feature>
<gene>
    <name evidence="10" type="ORF">GTW23_20825</name>
</gene>
<feature type="domain" description="Acyl-CoA dehydrogenase/oxidase N-terminal" evidence="9">
    <location>
        <begin position="6"/>
        <end position="117"/>
    </location>
</feature>
<keyword evidence="5 6" id="KW-0560">Oxidoreductase</keyword>
<evidence type="ECO:0000313" key="11">
    <source>
        <dbReference type="Proteomes" id="UP001320715"/>
    </source>
</evidence>
<keyword evidence="11" id="KW-1185">Reference proteome</keyword>
<evidence type="ECO:0000259" key="9">
    <source>
        <dbReference type="Pfam" id="PF02771"/>
    </source>
</evidence>
<organism evidence="10 11">
    <name type="scientific">Hoeflea alexandrii</name>
    <dbReference type="NCBI Taxonomy" id="288436"/>
    <lineage>
        <taxon>Bacteria</taxon>
        <taxon>Pseudomonadati</taxon>
        <taxon>Pseudomonadota</taxon>
        <taxon>Alphaproteobacteria</taxon>
        <taxon>Hyphomicrobiales</taxon>
        <taxon>Rhizobiaceae</taxon>
        <taxon>Hoeflea</taxon>
    </lineage>
</organism>
<evidence type="ECO:0000256" key="4">
    <source>
        <dbReference type="ARBA" id="ARBA00022827"/>
    </source>
</evidence>
<comment type="similarity">
    <text evidence="2 6">Belongs to the acyl-CoA dehydrogenase family.</text>
</comment>
<evidence type="ECO:0000256" key="2">
    <source>
        <dbReference type="ARBA" id="ARBA00009347"/>
    </source>
</evidence>
<dbReference type="InterPro" id="IPR009075">
    <property type="entry name" value="AcylCo_DH/oxidase_C"/>
</dbReference>
<dbReference type="SUPFAM" id="SSF56645">
    <property type="entry name" value="Acyl-CoA dehydrogenase NM domain-like"/>
    <property type="match status" value="1"/>
</dbReference>
<dbReference type="Pfam" id="PF02771">
    <property type="entry name" value="Acyl-CoA_dh_N"/>
    <property type="match status" value="1"/>
</dbReference>
<proteinExistence type="inferred from homology"/>
<sequence>MDFDLSEEQTMLKDSVERLLKDQYGFEARGKYRAGDTGFSEKMWNQYAELGLLALPFAEEDGGIGGGATETMIVMEAFGKALILEPFFASVILAGGVLRHAGNGEQKSALIPGIADGSLTMALACAEPQGRYDLFDVETSARKNGDGWVIDGKKALVLHGDSVGKLIVSARTSGGARDEDGISLFIVDAGADGVSRHGYPTQDGLRAAEITLQSVKVGADALIGSEGSAWPVISRVADEAVAALCAEAVGCFEKMHELTLEYLKTRSQFGTTIGSFQALQHRAVDMFVELEQSRSMTMYASMLATGDDAVERARAVSAAKVQIGESAKIIGREAIQLHGGVGMTMEYAIGHYFKRTTMIDILFGDANHHLKRLAQMDGLIREDA</sequence>
<accession>A0ABT1CXI9</accession>
<reference evidence="10 11" key="1">
    <citation type="submission" date="2020-01" db="EMBL/GenBank/DDBJ databases">
        <title>Genomes of bacteria type strains.</title>
        <authorList>
            <person name="Chen J."/>
            <person name="Zhu S."/>
            <person name="Yang J."/>
        </authorList>
    </citation>
    <scope>NUCLEOTIDE SEQUENCE [LARGE SCALE GENOMIC DNA]</scope>
    <source>
        <strain evidence="10 11">DSM 16655</strain>
    </source>
</reference>
<dbReference type="InterPro" id="IPR013786">
    <property type="entry name" value="AcylCoA_DH/ox_N"/>
</dbReference>
<dbReference type="Proteomes" id="UP001320715">
    <property type="component" value="Unassembled WGS sequence"/>
</dbReference>
<comment type="cofactor">
    <cofactor evidence="1 6">
        <name>FAD</name>
        <dbReference type="ChEBI" id="CHEBI:57692"/>
    </cofactor>
</comment>
<dbReference type="InterPro" id="IPR036250">
    <property type="entry name" value="AcylCo_DH-like_C"/>
</dbReference>
<evidence type="ECO:0000259" key="8">
    <source>
        <dbReference type="Pfam" id="PF02770"/>
    </source>
</evidence>
<dbReference type="CDD" id="cd00567">
    <property type="entry name" value="ACAD"/>
    <property type="match status" value="1"/>
</dbReference>
<dbReference type="InterPro" id="IPR046373">
    <property type="entry name" value="Acyl-CoA_Oxase/DH_mid-dom_sf"/>
</dbReference>
<feature type="domain" description="Acyl-CoA oxidase/dehydrogenase middle" evidence="8">
    <location>
        <begin position="122"/>
        <end position="209"/>
    </location>
</feature>
<dbReference type="InterPro" id="IPR006091">
    <property type="entry name" value="Acyl-CoA_Oxase/DH_mid-dom"/>
</dbReference>
<evidence type="ECO:0000256" key="1">
    <source>
        <dbReference type="ARBA" id="ARBA00001974"/>
    </source>
</evidence>
<dbReference type="EMBL" id="JAAAML010000004">
    <property type="protein sequence ID" value="MCO6410633.1"/>
    <property type="molecule type" value="Genomic_DNA"/>
</dbReference>
<dbReference type="InterPro" id="IPR009100">
    <property type="entry name" value="AcylCoA_DH/oxidase_NM_dom_sf"/>
</dbReference>
<keyword evidence="4 6" id="KW-0274">FAD</keyword>
<evidence type="ECO:0000256" key="3">
    <source>
        <dbReference type="ARBA" id="ARBA00022630"/>
    </source>
</evidence>
<keyword evidence="3 6" id="KW-0285">Flavoprotein</keyword>
<comment type="caution">
    <text evidence="10">The sequence shown here is derived from an EMBL/GenBank/DDBJ whole genome shotgun (WGS) entry which is preliminary data.</text>
</comment>
<protein>
    <submittedName>
        <fullName evidence="10">Pimeloyl-CoA dehydrogenase small subunit</fullName>
    </submittedName>
</protein>
<evidence type="ECO:0000259" key="7">
    <source>
        <dbReference type="Pfam" id="PF00441"/>
    </source>
</evidence>
<evidence type="ECO:0000256" key="6">
    <source>
        <dbReference type="RuleBase" id="RU362125"/>
    </source>
</evidence>
<name>A0ABT1CXI9_9HYPH</name>
<evidence type="ECO:0000256" key="5">
    <source>
        <dbReference type="ARBA" id="ARBA00023002"/>
    </source>
</evidence>
<dbReference type="Gene3D" id="1.20.140.10">
    <property type="entry name" value="Butyryl-CoA Dehydrogenase, subunit A, domain 3"/>
    <property type="match status" value="1"/>
</dbReference>
<dbReference type="SUPFAM" id="SSF47203">
    <property type="entry name" value="Acyl-CoA dehydrogenase C-terminal domain-like"/>
    <property type="match status" value="1"/>
</dbReference>
<dbReference type="RefSeq" id="WP_252917348.1">
    <property type="nucleotide sequence ID" value="NZ_JAAAML010000004.1"/>
</dbReference>
<dbReference type="PANTHER" id="PTHR43884:SF20">
    <property type="entry name" value="ACYL-COA DEHYDROGENASE FADE28"/>
    <property type="match status" value="1"/>
</dbReference>
<dbReference type="PANTHER" id="PTHR43884">
    <property type="entry name" value="ACYL-COA DEHYDROGENASE"/>
    <property type="match status" value="1"/>
</dbReference>
<dbReference type="Pfam" id="PF02770">
    <property type="entry name" value="Acyl-CoA_dh_M"/>
    <property type="match status" value="1"/>
</dbReference>
<dbReference type="Pfam" id="PF00441">
    <property type="entry name" value="Acyl-CoA_dh_1"/>
    <property type="match status" value="1"/>
</dbReference>
<dbReference type="Gene3D" id="1.10.540.10">
    <property type="entry name" value="Acyl-CoA dehydrogenase/oxidase, N-terminal domain"/>
    <property type="match status" value="1"/>
</dbReference>